<dbReference type="GO" id="GO:0008962">
    <property type="term" value="F:phosphatidylglycerophosphatase activity"/>
    <property type="evidence" value="ECO:0007669"/>
    <property type="project" value="InterPro"/>
</dbReference>
<dbReference type="Gene3D" id="1.10.3760.10">
    <property type="entry name" value="PgpA-like"/>
    <property type="match status" value="1"/>
</dbReference>
<evidence type="ECO:0000313" key="4">
    <source>
        <dbReference type="Proteomes" id="UP000094707"/>
    </source>
</evidence>
<dbReference type="KEGG" id="mcub:MCBB_1948"/>
<dbReference type="CDD" id="cd06971">
    <property type="entry name" value="PgpA"/>
    <property type="match status" value="1"/>
</dbReference>
<dbReference type="Proteomes" id="UP000094707">
    <property type="component" value="Chromosome I"/>
</dbReference>
<sequence length="354" mass="39003">MKKICIKDAKVLEDHEKLIIQREEGFLAVGTPYVGGGILEVKNIVNQSSCSEIPEGSGSHLSKSEDRTGTSQISDDLHVSDDAMVLVNPSDGVSVTINAGNVTTVLTGDYLKYFSNDADYLWMNIMVFVDEYLNEETLLELFKTVSDAKFAGLWDMGLLNHFSFDPMNCGDSVVLACKGRGTTPEDRLIETIENTGECVRKAVAELLKICGFPKDVLGFMEDVGVTVENLTDAGMELVVGVEKTDEIREKLRMQIIKSLQDLNVVSFIIAGIRLEEDYEKHRVRGVNVDDDPAYLYSDEVFGMSVANQIAGTKAIFNFKRYDEAKPGIISHLGPVLDDIFAGLVAGCMSKIFEE</sequence>
<evidence type="ECO:0000259" key="2">
    <source>
        <dbReference type="Pfam" id="PF04608"/>
    </source>
</evidence>
<dbReference type="STRING" id="118062.MCBB_1948"/>
<proteinExistence type="predicted"/>
<dbReference type="PATRIC" id="fig|129848.4.peg.1996"/>
<gene>
    <name evidence="3" type="ORF">MCBB_1948</name>
</gene>
<dbReference type="GO" id="GO:0006629">
    <property type="term" value="P:lipid metabolic process"/>
    <property type="evidence" value="ECO:0007669"/>
    <property type="project" value="InterPro"/>
</dbReference>
<dbReference type="SUPFAM" id="SSF101307">
    <property type="entry name" value="YutG-like"/>
    <property type="match status" value="1"/>
</dbReference>
<protein>
    <recommendedName>
        <fullName evidence="2">YutG/PgpA domain-containing protein</fullName>
    </recommendedName>
</protein>
<dbReference type="AlphaFoldDB" id="A0A1D3L4M8"/>
<feature type="domain" description="YutG/PgpA" evidence="2">
    <location>
        <begin position="268"/>
        <end position="351"/>
    </location>
</feature>
<feature type="region of interest" description="Disordered" evidence="1">
    <location>
        <begin position="53"/>
        <end position="73"/>
    </location>
</feature>
<evidence type="ECO:0000313" key="3">
    <source>
        <dbReference type="EMBL" id="SCG86496.1"/>
    </source>
</evidence>
<evidence type="ECO:0000256" key="1">
    <source>
        <dbReference type="SAM" id="MobiDB-lite"/>
    </source>
</evidence>
<dbReference type="Pfam" id="PF04608">
    <property type="entry name" value="PgpA"/>
    <property type="match status" value="1"/>
</dbReference>
<dbReference type="EMBL" id="LT607756">
    <property type="protein sequence ID" value="SCG86496.1"/>
    <property type="molecule type" value="Genomic_DNA"/>
</dbReference>
<dbReference type="InterPro" id="IPR007686">
    <property type="entry name" value="YutG/PgpA"/>
</dbReference>
<keyword evidence="4" id="KW-1185">Reference proteome</keyword>
<dbReference type="RefSeq" id="WP_145976038.1">
    <property type="nucleotide sequence ID" value="NZ_LT607756.1"/>
</dbReference>
<dbReference type="InterPro" id="IPR036681">
    <property type="entry name" value="PgpA-like_sf"/>
</dbReference>
<reference evidence="3 4" key="1">
    <citation type="submission" date="2016-08" db="EMBL/GenBank/DDBJ databases">
        <authorList>
            <person name="Seilhamer J.J."/>
        </authorList>
    </citation>
    <scope>NUCLEOTIDE SEQUENCE [LARGE SCALE GENOMIC DNA]</scope>
    <source>
        <strain evidence="3">Buetzberg</strain>
    </source>
</reference>
<organism evidence="3 4">
    <name type="scientific">Methanobacterium congolense</name>
    <dbReference type="NCBI Taxonomy" id="118062"/>
    <lineage>
        <taxon>Archaea</taxon>
        <taxon>Methanobacteriati</taxon>
        <taxon>Methanobacteriota</taxon>
        <taxon>Methanomada group</taxon>
        <taxon>Methanobacteria</taxon>
        <taxon>Methanobacteriales</taxon>
        <taxon>Methanobacteriaceae</taxon>
        <taxon>Methanobacterium</taxon>
    </lineage>
</organism>
<accession>A0A1D3L4M8</accession>
<dbReference type="GeneID" id="69055640"/>
<name>A0A1D3L4M8_9EURY</name>